<name>A0ACC5QY71_9HYPH</name>
<evidence type="ECO:0000313" key="1">
    <source>
        <dbReference type="EMBL" id="MBK1865305.1"/>
    </source>
</evidence>
<proteinExistence type="predicted"/>
<protein>
    <submittedName>
        <fullName evidence="1">Histidine phosphatase family protein</fullName>
    </submittedName>
</protein>
<sequence length="177" mass="19810">MLRLLLLRHAKSSWTDPGLDDHDRPLNPRGQKSAPLIGRFMREHKFNPDLVLCSPARRARETWKLASTELRSSPRLLMEDGLYDFGNGGRILDTVRAKADTAKSILVVGHNPSIERLAQRLIGKGEAKLRKRVTEKYPTGALAVISFDAKDWKDIEDGNGTLAAFVRPRDLAKETAT</sequence>
<keyword evidence="2" id="KW-1185">Reference proteome</keyword>
<reference evidence="1" key="1">
    <citation type="submission" date="2021-01" db="EMBL/GenBank/DDBJ databases">
        <authorList>
            <person name="Sun Q."/>
        </authorList>
    </citation>
    <scope>NUCLEOTIDE SEQUENCE</scope>
    <source>
        <strain evidence="1">YIM B02566</strain>
    </source>
</reference>
<gene>
    <name evidence="1" type="ORF">JHL16_02990</name>
</gene>
<dbReference type="EMBL" id="JAENHL010000004">
    <property type="protein sequence ID" value="MBK1865305.1"/>
    <property type="molecule type" value="Genomic_DNA"/>
</dbReference>
<organism evidence="1 2">
    <name type="scientific">Taklimakanibacter albus</name>
    <dbReference type="NCBI Taxonomy" id="2800327"/>
    <lineage>
        <taxon>Bacteria</taxon>
        <taxon>Pseudomonadati</taxon>
        <taxon>Pseudomonadota</taxon>
        <taxon>Alphaproteobacteria</taxon>
        <taxon>Hyphomicrobiales</taxon>
        <taxon>Aestuariivirgaceae</taxon>
        <taxon>Taklimakanibacter</taxon>
    </lineage>
</organism>
<accession>A0ACC5QY71</accession>
<comment type="caution">
    <text evidence="1">The sequence shown here is derived from an EMBL/GenBank/DDBJ whole genome shotgun (WGS) entry which is preliminary data.</text>
</comment>
<evidence type="ECO:0000313" key="2">
    <source>
        <dbReference type="Proteomes" id="UP000616151"/>
    </source>
</evidence>
<dbReference type="Proteomes" id="UP000616151">
    <property type="component" value="Unassembled WGS sequence"/>
</dbReference>